<sequence length="81" mass="9115">MPGSFRSPTPEPLQQPRQPTNPESPIKRRRLSKQGFFLPIEAHVERLVQPKQSGNTDMLLAVGRKPPAIRYPRAAEALSML</sequence>
<proteinExistence type="predicted"/>
<dbReference type="RefSeq" id="XP_040623877.1">
    <property type="nucleotide sequence ID" value="XM_040774150.1"/>
</dbReference>
<evidence type="ECO:0000313" key="2">
    <source>
        <dbReference type="EMBL" id="EJT96979.1"/>
    </source>
</evidence>
<dbReference type="AlphaFoldDB" id="M5FQG7"/>
<evidence type="ECO:0000256" key="1">
    <source>
        <dbReference type="SAM" id="MobiDB-lite"/>
    </source>
</evidence>
<protein>
    <submittedName>
        <fullName evidence="2">Uncharacterized protein</fullName>
    </submittedName>
</protein>
<name>M5FQG7_DACPD</name>
<accession>M5FQG7</accession>
<gene>
    <name evidence="2" type="ORF">DACRYDRAFT_25410</name>
</gene>
<dbReference type="Proteomes" id="UP000030653">
    <property type="component" value="Unassembled WGS sequence"/>
</dbReference>
<feature type="region of interest" description="Disordered" evidence="1">
    <location>
        <begin position="1"/>
        <end position="32"/>
    </location>
</feature>
<organism evidence="2 3">
    <name type="scientific">Dacryopinax primogenitus (strain DJM 731)</name>
    <name type="common">Brown rot fungus</name>
    <dbReference type="NCBI Taxonomy" id="1858805"/>
    <lineage>
        <taxon>Eukaryota</taxon>
        <taxon>Fungi</taxon>
        <taxon>Dikarya</taxon>
        <taxon>Basidiomycota</taxon>
        <taxon>Agaricomycotina</taxon>
        <taxon>Dacrymycetes</taxon>
        <taxon>Dacrymycetales</taxon>
        <taxon>Dacrymycetaceae</taxon>
        <taxon>Dacryopinax</taxon>
    </lineage>
</organism>
<dbReference type="EMBL" id="JH795879">
    <property type="protein sequence ID" value="EJT96979.1"/>
    <property type="molecule type" value="Genomic_DNA"/>
</dbReference>
<dbReference type="GeneID" id="63689212"/>
<keyword evidence="3" id="KW-1185">Reference proteome</keyword>
<evidence type="ECO:0000313" key="3">
    <source>
        <dbReference type="Proteomes" id="UP000030653"/>
    </source>
</evidence>
<feature type="non-terminal residue" evidence="2">
    <location>
        <position position="81"/>
    </location>
</feature>
<dbReference type="HOGENOM" id="CLU_2580243_0_0_1"/>
<reference evidence="2 3" key="1">
    <citation type="journal article" date="2012" name="Science">
        <title>The Paleozoic origin of enzymatic lignin decomposition reconstructed from 31 fungal genomes.</title>
        <authorList>
            <person name="Floudas D."/>
            <person name="Binder M."/>
            <person name="Riley R."/>
            <person name="Barry K."/>
            <person name="Blanchette R.A."/>
            <person name="Henrissat B."/>
            <person name="Martinez A.T."/>
            <person name="Otillar R."/>
            <person name="Spatafora J.W."/>
            <person name="Yadav J.S."/>
            <person name="Aerts A."/>
            <person name="Benoit I."/>
            <person name="Boyd A."/>
            <person name="Carlson A."/>
            <person name="Copeland A."/>
            <person name="Coutinho P.M."/>
            <person name="de Vries R.P."/>
            <person name="Ferreira P."/>
            <person name="Findley K."/>
            <person name="Foster B."/>
            <person name="Gaskell J."/>
            <person name="Glotzer D."/>
            <person name="Gorecki P."/>
            <person name="Heitman J."/>
            <person name="Hesse C."/>
            <person name="Hori C."/>
            <person name="Igarashi K."/>
            <person name="Jurgens J.A."/>
            <person name="Kallen N."/>
            <person name="Kersten P."/>
            <person name="Kohler A."/>
            <person name="Kuees U."/>
            <person name="Kumar T.K.A."/>
            <person name="Kuo A."/>
            <person name="LaButti K."/>
            <person name="Larrondo L.F."/>
            <person name="Lindquist E."/>
            <person name="Ling A."/>
            <person name="Lombard V."/>
            <person name="Lucas S."/>
            <person name="Lundell T."/>
            <person name="Martin R."/>
            <person name="McLaughlin D.J."/>
            <person name="Morgenstern I."/>
            <person name="Morin E."/>
            <person name="Murat C."/>
            <person name="Nagy L.G."/>
            <person name="Nolan M."/>
            <person name="Ohm R.A."/>
            <person name="Patyshakuliyeva A."/>
            <person name="Rokas A."/>
            <person name="Ruiz-Duenas F.J."/>
            <person name="Sabat G."/>
            <person name="Salamov A."/>
            <person name="Samejima M."/>
            <person name="Schmutz J."/>
            <person name="Slot J.C."/>
            <person name="St John F."/>
            <person name="Stenlid J."/>
            <person name="Sun H."/>
            <person name="Sun S."/>
            <person name="Syed K."/>
            <person name="Tsang A."/>
            <person name="Wiebenga A."/>
            <person name="Young D."/>
            <person name="Pisabarro A."/>
            <person name="Eastwood D.C."/>
            <person name="Martin F."/>
            <person name="Cullen D."/>
            <person name="Grigoriev I.V."/>
            <person name="Hibbett D.S."/>
        </authorList>
    </citation>
    <scope>NUCLEOTIDE SEQUENCE [LARGE SCALE GENOMIC DNA]</scope>
    <source>
        <strain evidence="2 3">DJM-731 SS1</strain>
    </source>
</reference>